<sequence>MDNEYDEDKDVAGYTVGNVYLEEKEEVVFPLRNWPFMLDDYGHQDIRRAALSALTQLSLLSLDWPPLPYSFPSFPKPSKKVSDIDMVYEALDGLTELLKELKGLATVAIYSSVTTLIG</sequence>
<dbReference type="EMBL" id="CAKKLH010000326">
    <property type="protein sequence ID" value="CAH0112452.1"/>
    <property type="molecule type" value="Genomic_DNA"/>
</dbReference>
<dbReference type="Proteomes" id="UP000789390">
    <property type="component" value="Unassembled WGS sequence"/>
</dbReference>
<evidence type="ECO:0000313" key="3">
    <source>
        <dbReference type="Proteomes" id="UP000789390"/>
    </source>
</evidence>
<evidence type="ECO:0000313" key="2">
    <source>
        <dbReference type="EMBL" id="CAH0112452.1"/>
    </source>
</evidence>
<name>A0A8J2S0N1_9CRUS</name>
<keyword evidence="3" id="KW-1185">Reference proteome</keyword>
<gene>
    <name evidence="1" type="ORF">DGAL_LOCUS16166</name>
    <name evidence="2" type="ORF">DGAL_LOCUS16169</name>
</gene>
<dbReference type="AlphaFoldDB" id="A0A8J2S0N1"/>
<comment type="caution">
    <text evidence="2">The sequence shown here is derived from an EMBL/GenBank/DDBJ whole genome shotgun (WGS) entry which is preliminary data.</text>
</comment>
<evidence type="ECO:0000313" key="1">
    <source>
        <dbReference type="EMBL" id="CAH0112450.1"/>
    </source>
</evidence>
<organism evidence="2 3">
    <name type="scientific">Daphnia galeata</name>
    <dbReference type="NCBI Taxonomy" id="27404"/>
    <lineage>
        <taxon>Eukaryota</taxon>
        <taxon>Metazoa</taxon>
        <taxon>Ecdysozoa</taxon>
        <taxon>Arthropoda</taxon>
        <taxon>Crustacea</taxon>
        <taxon>Branchiopoda</taxon>
        <taxon>Diplostraca</taxon>
        <taxon>Cladocera</taxon>
        <taxon>Anomopoda</taxon>
        <taxon>Daphniidae</taxon>
        <taxon>Daphnia</taxon>
    </lineage>
</organism>
<dbReference type="EMBL" id="CAKKLH010000326">
    <property type="protein sequence ID" value="CAH0112450.1"/>
    <property type="molecule type" value="Genomic_DNA"/>
</dbReference>
<proteinExistence type="predicted"/>
<protein>
    <submittedName>
        <fullName evidence="2">Uncharacterized protein</fullName>
    </submittedName>
</protein>
<accession>A0A8J2S0N1</accession>
<reference evidence="2" key="1">
    <citation type="submission" date="2021-11" db="EMBL/GenBank/DDBJ databases">
        <authorList>
            <person name="Schell T."/>
        </authorList>
    </citation>
    <scope>NUCLEOTIDE SEQUENCE</scope>
    <source>
        <strain evidence="2">M5</strain>
    </source>
</reference>